<evidence type="ECO:0000259" key="1">
    <source>
        <dbReference type="Pfam" id="PF01272"/>
    </source>
</evidence>
<dbReference type="HOGENOM" id="CLU_2033168_0_0_6"/>
<gene>
    <name evidence="2" type="ORF">S7S_01860</name>
</gene>
<dbReference type="InterPro" id="IPR001437">
    <property type="entry name" value="Tscrpt_elong_fac_GreA/B_C"/>
</dbReference>
<dbReference type="KEGG" id="apac:S7S_01860"/>
<dbReference type="Proteomes" id="UP000006764">
    <property type="component" value="Chromosome"/>
</dbReference>
<dbReference type="Gene3D" id="3.10.50.30">
    <property type="entry name" value="Transcription elongation factor, GreA/GreB, C-terminal domain"/>
    <property type="match status" value="1"/>
</dbReference>
<reference evidence="2 3" key="1">
    <citation type="journal article" date="2012" name="J. Bacteriol.">
        <title>Genome sequence of an alkane-degrading bacterium, Alcanivorax pacificus type strain W11-5, isolated from deep sea sediment.</title>
        <authorList>
            <person name="Lai Q."/>
            <person name="Shao Z."/>
        </authorList>
    </citation>
    <scope>NUCLEOTIDE SEQUENCE [LARGE SCALE GENOMIC DNA]</scope>
    <source>
        <strain evidence="2 3">W11-5</strain>
    </source>
</reference>
<proteinExistence type="predicted"/>
<evidence type="ECO:0000313" key="2">
    <source>
        <dbReference type="EMBL" id="AJD46794.1"/>
    </source>
</evidence>
<keyword evidence="3" id="KW-1185">Reference proteome</keyword>
<keyword evidence="2" id="KW-0251">Elongation factor</keyword>
<dbReference type="PROSITE" id="PS00830">
    <property type="entry name" value="GREAB_2"/>
    <property type="match status" value="1"/>
</dbReference>
<dbReference type="InterPro" id="IPR018151">
    <property type="entry name" value="TF_GreA/GreB_CS"/>
</dbReference>
<name>A0A0B4XFG7_9GAMM</name>
<dbReference type="Pfam" id="PF01272">
    <property type="entry name" value="GreA_GreB"/>
    <property type="match status" value="1"/>
</dbReference>
<dbReference type="GO" id="GO:0003677">
    <property type="term" value="F:DNA binding"/>
    <property type="evidence" value="ECO:0007669"/>
    <property type="project" value="InterPro"/>
</dbReference>
<feature type="domain" description="Transcription elongation factor GreA/GreB C-terminal" evidence="1">
    <location>
        <begin position="53"/>
        <end position="125"/>
    </location>
</feature>
<evidence type="ECO:0000313" key="3">
    <source>
        <dbReference type="Proteomes" id="UP000006764"/>
    </source>
</evidence>
<sequence length="133" mass="14150">MTRAATRAASLCPALRRAALASGWCLPPGPVELSRLVAALDTLLGDTDDREAQRARPGRCIHLLSLHSGDTRHLTLVLPGQDEPRQGRISLFSPLGAALLGARAGDLIEARAFGWRERACVLSVSPPCPETPP</sequence>
<dbReference type="EMBL" id="CP004387">
    <property type="protein sequence ID" value="AJD46794.1"/>
    <property type="molecule type" value="Genomic_DNA"/>
</dbReference>
<dbReference type="SUPFAM" id="SSF54534">
    <property type="entry name" value="FKBP-like"/>
    <property type="match status" value="1"/>
</dbReference>
<dbReference type="OrthoDB" id="192847at2"/>
<accession>A0A0B4XFG7</accession>
<dbReference type="AlphaFoldDB" id="A0A0B4XFG7"/>
<protein>
    <submittedName>
        <fullName evidence="2">GreA/GreB family elongation factor</fullName>
    </submittedName>
</protein>
<dbReference type="STRING" id="391936.S7S_01860"/>
<dbReference type="GO" id="GO:0003746">
    <property type="term" value="F:translation elongation factor activity"/>
    <property type="evidence" value="ECO:0007669"/>
    <property type="project" value="UniProtKB-KW"/>
</dbReference>
<dbReference type="GO" id="GO:0032784">
    <property type="term" value="P:regulation of DNA-templated transcription elongation"/>
    <property type="evidence" value="ECO:0007669"/>
    <property type="project" value="InterPro"/>
</dbReference>
<organism evidence="2 3">
    <name type="scientific">Isoalcanivorax pacificus W11-5</name>
    <dbReference type="NCBI Taxonomy" id="391936"/>
    <lineage>
        <taxon>Bacteria</taxon>
        <taxon>Pseudomonadati</taxon>
        <taxon>Pseudomonadota</taxon>
        <taxon>Gammaproteobacteria</taxon>
        <taxon>Oceanospirillales</taxon>
        <taxon>Alcanivoracaceae</taxon>
        <taxon>Isoalcanivorax</taxon>
    </lineage>
</organism>
<keyword evidence="2" id="KW-0648">Protein biosynthesis</keyword>
<dbReference type="InterPro" id="IPR036953">
    <property type="entry name" value="GreA/GreB_C_sf"/>
</dbReference>
<dbReference type="RefSeq" id="WP_052269188.1">
    <property type="nucleotide sequence ID" value="NZ_CP004387.1"/>
</dbReference>